<dbReference type="InterPro" id="IPR036397">
    <property type="entry name" value="RNaseH_sf"/>
</dbReference>
<feature type="region of interest" description="Disordered" evidence="1">
    <location>
        <begin position="407"/>
        <end position="428"/>
    </location>
</feature>
<name>L7M0I6_RHIPC</name>
<organism evidence="2">
    <name type="scientific">Rhipicephalus pulchellus</name>
    <name type="common">Yellow backed tick</name>
    <name type="synonym">Dermacentor pulchellus</name>
    <dbReference type="NCBI Taxonomy" id="72859"/>
    <lineage>
        <taxon>Eukaryota</taxon>
        <taxon>Metazoa</taxon>
        <taxon>Ecdysozoa</taxon>
        <taxon>Arthropoda</taxon>
        <taxon>Chelicerata</taxon>
        <taxon>Arachnida</taxon>
        <taxon>Acari</taxon>
        <taxon>Parasitiformes</taxon>
        <taxon>Ixodida</taxon>
        <taxon>Ixodoidea</taxon>
        <taxon>Ixodidae</taxon>
        <taxon>Rhipicephalinae</taxon>
        <taxon>Rhipicephalus</taxon>
        <taxon>Rhipicephalus</taxon>
    </lineage>
</organism>
<sequence>MAIKPTQQIRLLGLLLQSDGKAQAAVTKIKTTTEQILGMIRRVSNRNRGLKEDDVMRLVRAFVVSRVTYSAPYLQLTKANRDTLNTMLRKATKQALGVPIYSSTLRLLDMGAHNTVEELIEAHLSNQRIRLSHTEHGRAVLRKIGWQIEPVPIKAALPEDWKTTIQTKPLPRNMTPGKDDERRTARAKAMARKLEENPRVMYADASLRKHSDRAAVVVTSIDRLIVSASLRTTDPAIAEEAAVALALVQPSVDTVVTDSKTAYGSFRRGVISSAARAILSKCKPPGRAVELVWVPAHSQVAGNTIADYHAREMSIRAEHEPEELPHPVTSFRDITQMYREERCRLPEPHPDLTRKQQTILRRAQAGSLAHPVLLNRMYPAEHDTLCPFCKIENGTLPHILAECTELKKPPPSLPPDTPNPQPPERWETLLSSPALPSQLALTDRGQELLDTYGSRN</sequence>
<reference evidence="2" key="1">
    <citation type="submission" date="2012-11" db="EMBL/GenBank/DDBJ databases">
        <authorList>
            <person name="Lucero-Rivera Y.E."/>
            <person name="Tovar-Ramirez D."/>
        </authorList>
    </citation>
    <scope>NUCLEOTIDE SEQUENCE</scope>
    <source>
        <tissue evidence="2">Salivary gland</tissue>
    </source>
</reference>
<dbReference type="Gene3D" id="3.30.420.10">
    <property type="entry name" value="Ribonuclease H-like superfamily/Ribonuclease H"/>
    <property type="match status" value="1"/>
</dbReference>
<proteinExistence type="evidence at transcript level"/>
<protein>
    <submittedName>
        <fullName evidence="2">Putative tick transposon</fullName>
    </submittedName>
</protein>
<dbReference type="SUPFAM" id="SSF53098">
    <property type="entry name" value="Ribonuclease H-like"/>
    <property type="match status" value="1"/>
</dbReference>
<reference evidence="2" key="2">
    <citation type="journal article" date="2015" name="J. Proteomics">
        <title>Sexual differences in the sialomes of the zebra tick, Rhipicephalus pulchellus.</title>
        <authorList>
            <person name="Tan A.W."/>
            <person name="Francischetti I.M."/>
            <person name="Slovak M."/>
            <person name="Kini R.M."/>
            <person name="Ribeiro J.M."/>
        </authorList>
    </citation>
    <scope>NUCLEOTIDE SEQUENCE</scope>
    <source>
        <tissue evidence="2">Salivary gland</tissue>
    </source>
</reference>
<evidence type="ECO:0000313" key="2">
    <source>
        <dbReference type="EMBL" id="JAA56589.1"/>
    </source>
</evidence>
<feature type="compositionally biased region" description="Pro residues" evidence="1">
    <location>
        <begin position="409"/>
        <end position="423"/>
    </location>
</feature>
<dbReference type="EMBL" id="GACK01008445">
    <property type="protein sequence ID" value="JAA56589.1"/>
    <property type="molecule type" value="mRNA"/>
</dbReference>
<evidence type="ECO:0000256" key="1">
    <source>
        <dbReference type="SAM" id="MobiDB-lite"/>
    </source>
</evidence>
<dbReference type="InterPro" id="IPR012337">
    <property type="entry name" value="RNaseH-like_sf"/>
</dbReference>
<dbReference type="GO" id="GO:0003676">
    <property type="term" value="F:nucleic acid binding"/>
    <property type="evidence" value="ECO:0007669"/>
    <property type="project" value="InterPro"/>
</dbReference>
<dbReference type="AlphaFoldDB" id="L7M0I6"/>
<accession>L7M0I6</accession>